<dbReference type="Proteomes" id="UP001162131">
    <property type="component" value="Unassembled WGS sequence"/>
</dbReference>
<evidence type="ECO:0000313" key="14">
    <source>
        <dbReference type="EMBL" id="CAG9333076.1"/>
    </source>
</evidence>
<evidence type="ECO:0000256" key="4">
    <source>
        <dbReference type="ARBA" id="ARBA00022692"/>
    </source>
</evidence>
<comment type="caution">
    <text evidence="14">The sequence shown here is derived from an EMBL/GenBank/DDBJ whole genome shotgun (WGS) entry which is preliminary data.</text>
</comment>
<evidence type="ECO:0000256" key="1">
    <source>
        <dbReference type="ARBA" id="ARBA00004434"/>
    </source>
</evidence>
<dbReference type="InterPro" id="IPR050365">
    <property type="entry name" value="TIM50"/>
</dbReference>
<keyword evidence="15" id="KW-1185">Reference proteome</keyword>
<comment type="subunit">
    <text evidence="12">Component of the TIM23 complex.</text>
</comment>
<evidence type="ECO:0000256" key="2">
    <source>
        <dbReference type="ARBA" id="ARBA00006344"/>
    </source>
</evidence>
<dbReference type="CDD" id="cd07521">
    <property type="entry name" value="HAD_FCP1-like"/>
    <property type="match status" value="1"/>
</dbReference>
<evidence type="ECO:0000256" key="12">
    <source>
        <dbReference type="RuleBase" id="RU365079"/>
    </source>
</evidence>
<evidence type="ECO:0000313" key="15">
    <source>
        <dbReference type="Proteomes" id="UP001162131"/>
    </source>
</evidence>
<keyword evidence="3 12" id="KW-0813">Transport</keyword>
<name>A0AAU9K4Y7_9CILI</name>
<dbReference type="InterPro" id="IPR023214">
    <property type="entry name" value="HAD_sf"/>
</dbReference>
<evidence type="ECO:0000256" key="9">
    <source>
        <dbReference type="ARBA" id="ARBA00023010"/>
    </source>
</evidence>
<dbReference type="AlphaFoldDB" id="A0AAU9K4Y7"/>
<dbReference type="PANTHER" id="PTHR12210">
    <property type="entry name" value="DULLARD PROTEIN PHOSPHATASE"/>
    <property type="match status" value="1"/>
</dbReference>
<dbReference type="GO" id="GO:0005744">
    <property type="term" value="C:TIM23 mitochondrial import inner membrane translocase complex"/>
    <property type="evidence" value="ECO:0007669"/>
    <property type="project" value="UniProtKB-UniRule"/>
</dbReference>
<dbReference type="SMART" id="SM00577">
    <property type="entry name" value="CPDc"/>
    <property type="match status" value="1"/>
</dbReference>
<evidence type="ECO:0000256" key="5">
    <source>
        <dbReference type="ARBA" id="ARBA00022792"/>
    </source>
</evidence>
<dbReference type="Gene3D" id="3.40.50.1000">
    <property type="entry name" value="HAD superfamily/HAD-like"/>
    <property type="match status" value="1"/>
</dbReference>
<sequence>MLVFRRRIIPFPLKRFVSSDDDDVLFANDKIESKHNPKSNSPFRIALRVLGRIVFYGSVCLYGYTYYTYKHQQDPENQMLINPYFLSAVKWTDTRVKAVYSLFVDPPLDKLLPDLVLPPGYMKPKTLVLDLRGTLVSTEYVFGKGFEVMKRPGLSDFLNRMARMYEVVIFSDEETFLTSQLTDSLDPRHMIFTARLGKECLAYRSGEFIKDLDYLNRDLKNVIIIEKDPARVKKHPDNAILLPEFKGDVSDNSLPELTPFLEHLVKDNVQDIREELNKYGHTETGKKYLKKIAGLRDQVLLQQRKGLGGFLSKNKTFSNKKANVEPLEDLVPKPGD</sequence>
<evidence type="ECO:0000256" key="3">
    <source>
        <dbReference type="ARBA" id="ARBA00022448"/>
    </source>
</evidence>
<evidence type="ECO:0000256" key="7">
    <source>
        <dbReference type="ARBA" id="ARBA00022946"/>
    </source>
</evidence>
<comment type="subcellular location">
    <subcellularLocation>
        <location evidence="1 12">Mitochondrion inner membrane</location>
        <topology evidence="1 12">Single-pass membrane protein</topology>
    </subcellularLocation>
</comment>
<keyword evidence="10 12" id="KW-0496">Mitochondrion</keyword>
<keyword evidence="5" id="KW-0999">Mitochondrion inner membrane</keyword>
<evidence type="ECO:0000256" key="11">
    <source>
        <dbReference type="ARBA" id="ARBA00023136"/>
    </source>
</evidence>
<keyword evidence="8" id="KW-1133">Transmembrane helix</keyword>
<reference evidence="14" key="1">
    <citation type="submission" date="2021-09" db="EMBL/GenBank/DDBJ databases">
        <authorList>
            <consortium name="AG Swart"/>
            <person name="Singh M."/>
            <person name="Singh A."/>
            <person name="Seah K."/>
            <person name="Emmerich C."/>
        </authorList>
    </citation>
    <scope>NUCLEOTIDE SEQUENCE</scope>
    <source>
        <strain evidence="14">ATCC30299</strain>
    </source>
</reference>
<comment type="function">
    <text evidence="12">Essential component of the TIM23 complex, a complex that mediates the translocation of transit peptide-containing proteins across the mitochondrial inner membrane.</text>
</comment>
<dbReference type="Pfam" id="PF03031">
    <property type="entry name" value="NIF"/>
    <property type="match status" value="1"/>
</dbReference>
<keyword evidence="7 12" id="KW-0809">Transit peptide</keyword>
<keyword evidence="6 12" id="KW-0653">Protein transport</keyword>
<dbReference type="GO" id="GO:0015031">
    <property type="term" value="P:protein transport"/>
    <property type="evidence" value="ECO:0007669"/>
    <property type="project" value="UniProtKB-KW"/>
</dbReference>
<keyword evidence="4" id="KW-0812">Transmembrane</keyword>
<dbReference type="InterPro" id="IPR004274">
    <property type="entry name" value="FCP1_dom"/>
</dbReference>
<accession>A0AAU9K4Y7</accession>
<organism evidence="14 15">
    <name type="scientific">Blepharisma stoltei</name>
    <dbReference type="NCBI Taxonomy" id="1481888"/>
    <lineage>
        <taxon>Eukaryota</taxon>
        <taxon>Sar</taxon>
        <taxon>Alveolata</taxon>
        <taxon>Ciliophora</taxon>
        <taxon>Postciliodesmatophora</taxon>
        <taxon>Heterotrichea</taxon>
        <taxon>Heterotrichida</taxon>
        <taxon>Blepharismidae</taxon>
        <taxon>Blepharisma</taxon>
    </lineage>
</organism>
<evidence type="ECO:0000256" key="10">
    <source>
        <dbReference type="ARBA" id="ARBA00023128"/>
    </source>
</evidence>
<proteinExistence type="inferred from homology"/>
<dbReference type="SUPFAM" id="SSF56784">
    <property type="entry name" value="HAD-like"/>
    <property type="match status" value="1"/>
</dbReference>
<feature type="domain" description="FCP1 homology" evidence="13">
    <location>
        <begin position="120"/>
        <end position="264"/>
    </location>
</feature>
<dbReference type="FunFam" id="3.40.50.1000:FF:000019">
    <property type="entry name" value="Mitochondrial import inner membrane translocase subunit TIM50"/>
    <property type="match status" value="1"/>
</dbReference>
<comment type="similarity">
    <text evidence="2 12">Belongs to the TIM50 family.</text>
</comment>
<protein>
    <recommendedName>
        <fullName evidence="12">Mitochondrial import inner membrane translocase subunit TIM50</fullName>
    </recommendedName>
</protein>
<evidence type="ECO:0000259" key="13">
    <source>
        <dbReference type="PROSITE" id="PS50969"/>
    </source>
</evidence>
<keyword evidence="9 12" id="KW-0811">Translocation</keyword>
<evidence type="ECO:0000256" key="8">
    <source>
        <dbReference type="ARBA" id="ARBA00022989"/>
    </source>
</evidence>
<keyword evidence="11" id="KW-0472">Membrane</keyword>
<evidence type="ECO:0000256" key="6">
    <source>
        <dbReference type="ARBA" id="ARBA00022927"/>
    </source>
</evidence>
<gene>
    <name evidence="14" type="ORF">BSTOLATCC_MIC57896</name>
</gene>
<dbReference type="EMBL" id="CAJZBQ010000056">
    <property type="protein sequence ID" value="CAG9333076.1"/>
    <property type="molecule type" value="Genomic_DNA"/>
</dbReference>
<dbReference type="PROSITE" id="PS50969">
    <property type="entry name" value="FCP1"/>
    <property type="match status" value="1"/>
</dbReference>
<dbReference type="InterPro" id="IPR036412">
    <property type="entry name" value="HAD-like_sf"/>
</dbReference>